<protein>
    <recommendedName>
        <fullName evidence="3">pectinesterase</fullName>
        <ecNumber evidence="3">3.1.1.11</ecNumber>
    </recommendedName>
</protein>
<dbReference type="Proteomes" id="UP000091956">
    <property type="component" value="Unassembled WGS sequence"/>
</dbReference>
<proteinExistence type="inferred from homology"/>
<gene>
    <name evidence="8" type="ORF">VE01_01569</name>
</gene>
<dbReference type="GO" id="GO:0030599">
    <property type="term" value="F:pectinesterase activity"/>
    <property type="evidence" value="ECO:0007669"/>
    <property type="project" value="UniProtKB-EC"/>
</dbReference>
<name>A0A1B8GX20_9PEZI</name>
<evidence type="ECO:0000259" key="7">
    <source>
        <dbReference type="Pfam" id="PF01095"/>
    </source>
</evidence>
<keyword evidence="6" id="KW-0732">Signal</keyword>
<dbReference type="GO" id="GO:0042545">
    <property type="term" value="P:cell wall modification"/>
    <property type="evidence" value="ECO:0007669"/>
    <property type="project" value="InterPro"/>
</dbReference>
<dbReference type="AlphaFoldDB" id="A0A1B8GX20"/>
<accession>A0A1B8GX20</accession>
<feature type="signal peptide" evidence="6">
    <location>
        <begin position="1"/>
        <end position="23"/>
    </location>
</feature>
<dbReference type="InterPro" id="IPR000070">
    <property type="entry name" value="Pectinesterase_cat"/>
</dbReference>
<feature type="chain" id="PRO_5011113092" description="pectinesterase" evidence="6">
    <location>
        <begin position="24"/>
        <end position="396"/>
    </location>
</feature>
<dbReference type="GeneID" id="28834955"/>
<evidence type="ECO:0000313" key="8">
    <source>
        <dbReference type="EMBL" id="OBU00376.1"/>
    </source>
</evidence>
<dbReference type="SUPFAM" id="SSF51126">
    <property type="entry name" value="Pectin lyase-like"/>
    <property type="match status" value="1"/>
</dbReference>
<dbReference type="OrthoDB" id="3934656at2759"/>
<dbReference type="InterPro" id="IPR011050">
    <property type="entry name" value="Pectin_lyase_fold/virulence"/>
</dbReference>
<organism evidence="8 9">
    <name type="scientific">Pseudogymnoascus verrucosus</name>
    <dbReference type="NCBI Taxonomy" id="342668"/>
    <lineage>
        <taxon>Eukaryota</taxon>
        <taxon>Fungi</taxon>
        <taxon>Dikarya</taxon>
        <taxon>Ascomycota</taxon>
        <taxon>Pezizomycotina</taxon>
        <taxon>Leotiomycetes</taxon>
        <taxon>Thelebolales</taxon>
        <taxon>Thelebolaceae</taxon>
        <taxon>Pseudogymnoascus</taxon>
    </lineage>
</organism>
<dbReference type="STRING" id="342668.A0A1B8GX20"/>
<keyword evidence="4" id="KW-0378">Hydrolase</keyword>
<evidence type="ECO:0000256" key="3">
    <source>
        <dbReference type="ARBA" id="ARBA00013229"/>
    </source>
</evidence>
<comment type="pathway">
    <text evidence="1">Glycan metabolism; pectin degradation; 2-dehydro-3-deoxy-D-gluconate from pectin: step 1/5.</text>
</comment>
<dbReference type="UniPathway" id="UPA00545">
    <property type="reaction ID" value="UER00823"/>
</dbReference>
<evidence type="ECO:0000256" key="6">
    <source>
        <dbReference type="SAM" id="SignalP"/>
    </source>
</evidence>
<evidence type="ECO:0000256" key="2">
    <source>
        <dbReference type="ARBA" id="ARBA00008891"/>
    </source>
</evidence>
<feature type="domain" description="Pectinesterase catalytic" evidence="7">
    <location>
        <begin position="168"/>
        <end position="372"/>
    </location>
</feature>
<comment type="similarity">
    <text evidence="2">Belongs to the pectinesterase family.</text>
</comment>
<evidence type="ECO:0000256" key="5">
    <source>
        <dbReference type="ARBA" id="ARBA00023085"/>
    </source>
</evidence>
<dbReference type="Gene3D" id="2.160.20.10">
    <property type="entry name" value="Single-stranded right-handed beta-helix, Pectin lyase-like"/>
    <property type="match status" value="1"/>
</dbReference>
<dbReference type="EMBL" id="KV460209">
    <property type="protein sequence ID" value="OBU00376.1"/>
    <property type="molecule type" value="Genomic_DNA"/>
</dbReference>
<dbReference type="PANTHER" id="PTHR31321">
    <property type="entry name" value="ACYL-COA THIOESTER HYDROLASE YBHC-RELATED"/>
    <property type="match status" value="1"/>
</dbReference>
<dbReference type="RefSeq" id="XP_018134108.1">
    <property type="nucleotide sequence ID" value="XM_018271088.2"/>
</dbReference>
<reference evidence="8 9" key="1">
    <citation type="submission" date="2016-03" db="EMBL/GenBank/DDBJ databases">
        <title>Comparative genomics of Pseudogymnoascus destructans, the fungus causing white-nose syndrome of bats.</title>
        <authorList>
            <person name="Palmer J.M."/>
            <person name="Drees K.P."/>
            <person name="Foster J.T."/>
            <person name="Lindner D.L."/>
        </authorList>
    </citation>
    <scope>NUCLEOTIDE SEQUENCE [LARGE SCALE GENOMIC DNA]</scope>
    <source>
        <strain evidence="8 9">UAMH 10579</strain>
    </source>
</reference>
<evidence type="ECO:0000256" key="4">
    <source>
        <dbReference type="ARBA" id="ARBA00022801"/>
    </source>
</evidence>
<reference evidence="9" key="2">
    <citation type="journal article" date="2018" name="Nat. Commun.">
        <title>Extreme sensitivity to ultraviolet light in the fungal pathogen causing white-nose syndrome of bats.</title>
        <authorList>
            <person name="Palmer J.M."/>
            <person name="Drees K.P."/>
            <person name="Foster J.T."/>
            <person name="Lindner D.L."/>
        </authorList>
    </citation>
    <scope>NUCLEOTIDE SEQUENCE [LARGE SCALE GENOMIC DNA]</scope>
    <source>
        <strain evidence="9">UAMH 10579</strain>
    </source>
</reference>
<evidence type="ECO:0000313" key="9">
    <source>
        <dbReference type="Proteomes" id="UP000091956"/>
    </source>
</evidence>
<evidence type="ECO:0000256" key="1">
    <source>
        <dbReference type="ARBA" id="ARBA00005184"/>
    </source>
</evidence>
<sequence>MVKQIIGCVAAFLVSGFFSTATASAVPDPRHTCQYPTKNALEGCPKNSILVGQDSSVAKFTSIQKAISSLPDNDTAFTIVVLSGNYTEQLNVTRKAPITIIGQTRTPLEQSENTVTVYWSSINGAGSGLTDNAYTSVLTVAPNLNASLTGSGPTGFPVPADTPFGNSDFRVYNIDFRNVATEIGAGPSLAVSVSRANAGFYSCGFYSYQDTVYVGKLGNAYFYKNEIAGQTDFLYGFGTAWLERTNLALRRCGGGIIAWKGTNTTFANQYGCYVSNSFINAANSSIAPAIAGKCSLGRPWNAQHRSVYLNTFMDASVLPAGYTKWSSNPLTNNYNNYTFMGEYGSYGPGFNLTARLAGNVTIVLDKKTAKKYLHPRDVFITHEGKPNVKWIDPRYL</sequence>
<keyword evidence="5" id="KW-0063">Aspartyl esterase</keyword>
<dbReference type="Pfam" id="PF01095">
    <property type="entry name" value="Pectinesterase"/>
    <property type="match status" value="1"/>
</dbReference>
<keyword evidence="9" id="KW-1185">Reference proteome</keyword>
<dbReference type="GO" id="GO:0045490">
    <property type="term" value="P:pectin catabolic process"/>
    <property type="evidence" value="ECO:0007669"/>
    <property type="project" value="UniProtKB-UniPathway"/>
</dbReference>
<dbReference type="PANTHER" id="PTHR31321:SF137">
    <property type="entry name" value="PECTIN METHYL ESTERASE (EUROFUNG)"/>
    <property type="match status" value="1"/>
</dbReference>
<dbReference type="InterPro" id="IPR012334">
    <property type="entry name" value="Pectin_lyas_fold"/>
</dbReference>
<dbReference type="EC" id="3.1.1.11" evidence="3"/>